<dbReference type="Proteomes" id="UP000001937">
    <property type="component" value="Chromosome"/>
</dbReference>
<evidence type="ECO:0000313" key="2">
    <source>
        <dbReference type="Proteomes" id="UP000001937"/>
    </source>
</evidence>
<name>Q2JER7_FRACC</name>
<protein>
    <recommendedName>
        <fullName evidence="3">DUF234 domain-containing protein</fullName>
    </recommendedName>
</protein>
<proteinExistence type="predicted"/>
<reference evidence="1 2" key="1">
    <citation type="journal article" date="2007" name="Genome Res.">
        <title>Genome characteristics of facultatively symbiotic Frankia sp. strains reflect host range and host plant biogeography.</title>
        <authorList>
            <person name="Normand P."/>
            <person name="Lapierre P."/>
            <person name="Tisa L.S."/>
            <person name="Gogarten J.P."/>
            <person name="Alloisio N."/>
            <person name="Bagnarol E."/>
            <person name="Bassi C.A."/>
            <person name="Berry A.M."/>
            <person name="Bickhart D.M."/>
            <person name="Choisne N."/>
            <person name="Couloux A."/>
            <person name="Cournoyer B."/>
            <person name="Cruveiller S."/>
            <person name="Daubin V."/>
            <person name="Demange N."/>
            <person name="Francino M.P."/>
            <person name="Goltsman E."/>
            <person name="Huang Y."/>
            <person name="Kopp O.R."/>
            <person name="Labarre L."/>
            <person name="Lapidus A."/>
            <person name="Lavire C."/>
            <person name="Marechal J."/>
            <person name="Martinez M."/>
            <person name="Mastronunzio J.E."/>
            <person name="Mullin B.C."/>
            <person name="Niemann J."/>
            <person name="Pujic P."/>
            <person name="Rawnsley T."/>
            <person name="Rouy Z."/>
            <person name="Schenowitz C."/>
            <person name="Sellstedt A."/>
            <person name="Tavares F."/>
            <person name="Tomkins J.P."/>
            <person name="Vallenet D."/>
            <person name="Valverde C."/>
            <person name="Wall L.G."/>
            <person name="Wang Y."/>
            <person name="Medigue C."/>
            <person name="Benson D.R."/>
        </authorList>
    </citation>
    <scope>NUCLEOTIDE SEQUENCE [LARGE SCALE GENOMIC DNA]</scope>
    <source>
        <strain evidence="2">DSM 45818 / CECT 9043 / CcI3</strain>
    </source>
</reference>
<evidence type="ECO:0008006" key="3">
    <source>
        <dbReference type="Google" id="ProtNLM"/>
    </source>
</evidence>
<accession>A0A1X1PYW2</accession>
<dbReference type="AlphaFoldDB" id="Q2JER7"/>
<dbReference type="KEGG" id="fra:Francci3_0841"/>
<sequence length="101" mass="10954">MVDTPVPPAVGAYWNRSNTVEIDVVGTDREPVAKELYFLGSVTWLERAPFDDHDLAALRKHRAALTNLPLPLVAISRSGVAATGLAASYGPAELITAWQQR</sequence>
<dbReference type="EMBL" id="CP000249">
    <property type="protein sequence ID" value="ABD10225.1"/>
    <property type="molecule type" value="Genomic_DNA"/>
</dbReference>
<gene>
    <name evidence="1" type="ordered locus">Francci3_0841</name>
</gene>
<organism evidence="1 2">
    <name type="scientific">Frankia casuarinae (strain DSM 45818 / CECT 9043 / HFP020203 / CcI3)</name>
    <dbReference type="NCBI Taxonomy" id="106370"/>
    <lineage>
        <taxon>Bacteria</taxon>
        <taxon>Bacillati</taxon>
        <taxon>Actinomycetota</taxon>
        <taxon>Actinomycetes</taxon>
        <taxon>Frankiales</taxon>
        <taxon>Frankiaceae</taxon>
        <taxon>Frankia</taxon>
    </lineage>
</organism>
<dbReference type="STRING" id="106370.Francci3_0841"/>
<accession>Q2JER7</accession>
<keyword evidence="2" id="KW-1185">Reference proteome</keyword>
<dbReference type="eggNOG" id="COG1672">
    <property type="taxonomic scope" value="Bacteria"/>
</dbReference>
<dbReference type="HOGENOM" id="CLU_2287412_0_0_11"/>
<evidence type="ECO:0000313" key="1">
    <source>
        <dbReference type="EMBL" id="ABD10225.1"/>
    </source>
</evidence>